<evidence type="ECO:0000256" key="1">
    <source>
        <dbReference type="SAM" id="MobiDB-lite"/>
    </source>
</evidence>
<keyword evidence="4" id="KW-1185">Reference proteome</keyword>
<feature type="compositionally biased region" description="Polar residues" evidence="1">
    <location>
        <begin position="101"/>
        <end position="116"/>
    </location>
</feature>
<feature type="compositionally biased region" description="Polar residues" evidence="1">
    <location>
        <begin position="125"/>
        <end position="135"/>
    </location>
</feature>
<evidence type="ECO:0000259" key="2">
    <source>
        <dbReference type="Pfam" id="PF03732"/>
    </source>
</evidence>
<dbReference type="InterPro" id="IPR005162">
    <property type="entry name" value="Retrotrans_gag_dom"/>
</dbReference>
<feature type="region of interest" description="Disordered" evidence="1">
    <location>
        <begin position="98"/>
        <end position="135"/>
    </location>
</feature>
<sequence length="153" mass="17915">MHDRFVPDYYQRELHATLQGLRQRYCPVEDYYRELELLMMTADIREDREATIARFLHGLNREIRQEVELRSFVDLEEVLHLAIKVEKQLKVVTARRFPPANKTTPDTAPSSDSMSLRTEADNPTFPRNQQPKTEGSSASIQCFICFGHRHKSH</sequence>
<name>A0AAV2E798_9ROSI</name>
<dbReference type="EMBL" id="OZ034817">
    <property type="protein sequence ID" value="CAL1381828.1"/>
    <property type="molecule type" value="Genomic_DNA"/>
</dbReference>
<reference evidence="3 4" key="1">
    <citation type="submission" date="2024-04" db="EMBL/GenBank/DDBJ databases">
        <authorList>
            <person name="Fracassetti M."/>
        </authorList>
    </citation>
    <scope>NUCLEOTIDE SEQUENCE [LARGE SCALE GENOMIC DNA]</scope>
</reference>
<proteinExistence type="predicted"/>
<organism evidence="3 4">
    <name type="scientific">Linum trigynum</name>
    <dbReference type="NCBI Taxonomy" id="586398"/>
    <lineage>
        <taxon>Eukaryota</taxon>
        <taxon>Viridiplantae</taxon>
        <taxon>Streptophyta</taxon>
        <taxon>Embryophyta</taxon>
        <taxon>Tracheophyta</taxon>
        <taxon>Spermatophyta</taxon>
        <taxon>Magnoliopsida</taxon>
        <taxon>eudicotyledons</taxon>
        <taxon>Gunneridae</taxon>
        <taxon>Pentapetalae</taxon>
        <taxon>rosids</taxon>
        <taxon>fabids</taxon>
        <taxon>Malpighiales</taxon>
        <taxon>Linaceae</taxon>
        <taxon>Linum</taxon>
    </lineage>
</organism>
<accession>A0AAV2E798</accession>
<dbReference type="AlphaFoldDB" id="A0AAV2E798"/>
<dbReference type="PANTHER" id="PTHR35046">
    <property type="entry name" value="ZINC KNUCKLE (CCHC-TYPE) FAMILY PROTEIN"/>
    <property type="match status" value="1"/>
</dbReference>
<dbReference type="PANTHER" id="PTHR35046:SF9">
    <property type="entry name" value="RNA-DIRECTED DNA POLYMERASE"/>
    <property type="match status" value="1"/>
</dbReference>
<dbReference type="Proteomes" id="UP001497516">
    <property type="component" value="Chromosome 4"/>
</dbReference>
<evidence type="ECO:0000313" key="3">
    <source>
        <dbReference type="EMBL" id="CAL1381828.1"/>
    </source>
</evidence>
<evidence type="ECO:0000313" key="4">
    <source>
        <dbReference type="Proteomes" id="UP001497516"/>
    </source>
</evidence>
<gene>
    <name evidence="3" type="ORF">LTRI10_LOCUS23183</name>
</gene>
<protein>
    <recommendedName>
        <fullName evidence="2">Retrotransposon gag domain-containing protein</fullName>
    </recommendedName>
</protein>
<feature type="domain" description="Retrotransposon gag" evidence="2">
    <location>
        <begin position="1"/>
        <end position="61"/>
    </location>
</feature>
<dbReference type="Pfam" id="PF03732">
    <property type="entry name" value="Retrotrans_gag"/>
    <property type="match status" value="1"/>
</dbReference>